<reference evidence="1 2" key="1">
    <citation type="submission" date="2012-03" db="EMBL/GenBank/DDBJ databases">
        <title>The Genome Sequence of Bartonella elizabethae F9251.</title>
        <authorList>
            <consortium name="The Broad Institute Genome Sequencing Platform"/>
            <consortium name="The Broad Institute Genome Sequencing Center for Infectious Disease"/>
            <person name="Feldgarden M."/>
            <person name="Kirby J."/>
            <person name="Kosoy M."/>
            <person name="Birtles R."/>
            <person name="Probert W.S."/>
            <person name="Chiaraviglio L."/>
            <person name="Young S.K."/>
            <person name="Zeng Q."/>
            <person name="Gargeya S."/>
            <person name="Fitzgerald M."/>
            <person name="Haas B."/>
            <person name="Abouelleil A."/>
            <person name="Alvarado L."/>
            <person name="Arachchi H.M."/>
            <person name="Berlin A."/>
            <person name="Chapman S.B."/>
            <person name="Gearin G."/>
            <person name="Goldberg J."/>
            <person name="Griggs A."/>
            <person name="Gujja S."/>
            <person name="Hansen M."/>
            <person name="Heiman D."/>
            <person name="Howarth C."/>
            <person name="Larimer J."/>
            <person name="Lui A."/>
            <person name="MacDonald P.J.P."/>
            <person name="McCowen C."/>
            <person name="Montmayeur A."/>
            <person name="Murphy C."/>
            <person name="Neiman D."/>
            <person name="Pearson M."/>
            <person name="Priest M."/>
            <person name="Roberts A."/>
            <person name="Saif S."/>
            <person name="Shea T."/>
            <person name="Sisk P."/>
            <person name="Stolte C."/>
            <person name="Sykes S."/>
            <person name="Wortman J."/>
            <person name="Nusbaum C."/>
            <person name="Birren B."/>
        </authorList>
    </citation>
    <scope>NUCLEOTIDE SEQUENCE [LARGE SCALE GENOMIC DNA]</scope>
    <source>
        <strain evidence="1 2">F9251</strain>
    </source>
</reference>
<protein>
    <submittedName>
        <fullName evidence="1">Uncharacterized protein</fullName>
    </submittedName>
</protein>
<evidence type="ECO:0000313" key="1">
    <source>
        <dbReference type="EMBL" id="EJF93830.1"/>
    </source>
</evidence>
<dbReference type="RefSeq" id="WP_005775244.1">
    <property type="nucleotide sequence ID" value="NZ_CADEAC010000007.1"/>
</dbReference>
<dbReference type="PATRIC" id="fig|1094555.3.peg.1618"/>
<evidence type="ECO:0000313" key="2">
    <source>
        <dbReference type="Proteomes" id="UP000008941"/>
    </source>
</evidence>
<dbReference type="EMBL" id="AIMF01000024">
    <property type="protein sequence ID" value="EJF93830.1"/>
    <property type="molecule type" value="Genomic_DNA"/>
</dbReference>
<dbReference type="AlphaFoldDB" id="J1K8Y8"/>
<organism evidence="1 2">
    <name type="scientific">Bartonella elizabethae F9251 = ATCC 49927</name>
    <dbReference type="NCBI Taxonomy" id="1094555"/>
    <lineage>
        <taxon>Bacteria</taxon>
        <taxon>Pseudomonadati</taxon>
        <taxon>Pseudomonadota</taxon>
        <taxon>Alphaproteobacteria</taxon>
        <taxon>Hyphomicrobiales</taxon>
        <taxon>Bartonellaceae</taxon>
        <taxon>Bartonella</taxon>
    </lineage>
</organism>
<comment type="caution">
    <text evidence="1">The sequence shown here is derived from an EMBL/GenBank/DDBJ whole genome shotgun (WGS) entry which is preliminary data.</text>
</comment>
<gene>
    <name evidence="1" type="ORF">MEE_01430</name>
</gene>
<dbReference type="HOGENOM" id="CLU_097548_0_0_5"/>
<name>J1K8Y8_BAREL</name>
<sequence length="215" mass="24191">MEIDDSLELWRLSKKLTISQAALLIAGLNPGKCRFVNKIEPEKGDIYEDNVLLSLENTANFRAAYYAIVQAGKDHRLTIEWSYYNFQDFIDADSSHVPVKDLKKWLSSCGQRPAFFFPKGDSHEIKDQKYAFQDKNHPHYAPKLAAAVAAWEAVSKSGPIKTVKGTLAQWLEQNADQYDLRNKKNGKLKSDAIEQISIIANWKPTGGAPPKEPAN</sequence>
<dbReference type="Proteomes" id="UP000008941">
    <property type="component" value="Unassembled WGS sequence"/>
</dbReference>
<proteinExistence type="predicted"/>
<accession>J1K8Y8</accession>